<evidence type="ECO:0000256" key="3">
    <source>
        <dbReference type="SAM" id="MobiDB-lite"/>
    </source>
</evidence>
<organism evidence="4 5">
    <name type="scientific">Struthio camelus australis</name>
    <dbReference type="NCBI Taxonomy" id="441894"/>
    <lineage>
        <taxon>Eukaryota</taxon>
        <taxon>Metazoa</taxon>
        <taxon>Chordata</taxon>
        <taxon>Craniata</taxon>
        <taxon>Vertebrata</taxon>
        <taxon>Euteleostomi</taxon>
        <taxon>Archelosauria</taxon>
        <taxon>Archosauria</taxon>
        <taxon>Dinosauria</taxon>
        <taxon>Saurischia</taxon>
        <taxon>Theropoda</taxon>
        <taxon>Coelurosauria</taxon>
        <taxon>Aves</taxon>
        <taxon>Palaeognathae</taxon>
        <taxon>Struthioniformes</taxon>
        <taxon>Struthionidae</taxon>
        <taxon>Struthio</taxon>
    </lineage>
</organism>
<proteinExistence type="predicted"/>
<dbReference type="EMBL" id="KL206102">
    <property type="protein sequence ID" value="KFV78947.1"/>
    <property type="molecule type" value="Genomic_DNA"/>
</dbReference>
<dbReference type="PANTHER" id="PTHR46765:SF1">
    <property type="entry name" value="P-LOOP CONTAINING NUCLEOSIDE TRIPHOSPHATE HYDROLASES SUPERFAMILY PROTEIN"/>
    <property type="match status" value="1"/>
</dbReference>
<evidence type="ECO:0000256" key="1">
    <source>
        <dbReference type="ARBA" id="ARBA00004123"/>
    </source>
</evidence>
<reference evidence="4 5" key="1">
    <citation type="submission" date="2014-04" db="EMBL/GenBank/DDBJ databases">
        <title>Genome evolution of avian class.</title>
        <authorList>
            <person name="Zhang G."/>
            <person name="Li C."/>
        </authorList>
    </citation>
    <scope>NUCLEOTIDE SEQUENCE [LARGE SCALE GENOMIC DNA]</scope>
    <source>
        <strain evidence="4">BGI_N308</strain>
    </source>
</reference>
<keyword evidence="2" id="KW-0539">Nucleus</keyword>
<dbReference type="InterPro" id="IPR053016">
    <property type="entry name" value="CTF18-RFC_complex"/>
</dbReference>
<protein>
    <submittedName>
        <fullName evidence="4">Chromosome transmission fidelity protein 18</fullName>
    </submittedName>
</protein>
<sequence length="169" mass="19281">NMEDVCRFPDLPARRQLTYQAKQLIAREIELEKMRRMEALLQARNVSEVGMARAGPGLSSETSWGFRGQLCWIHRLGYAKPVAPQTALRNHEQRLEHIVRKATAGEKSFCKLWSLSRPPPSPRTASQPAEQDPIEKQIGKAVGKSDVWFRFNEGVSNAVRRNIYIKDLL</sequence>
<feature type="region of interest" description="Disordered" evidence="3">
    <location>
        <begin position="116"/>
        <end position="135"/>
    </location>
</feature>
<gene>
    <name evidence="4" type="ORF">N308_01523</name>
</gene>
<feature type="non-terminal residue" evidence="4">
    <location>
        <position position="1"/>
    </location>
</feature>
<dbReference type="PANTHER" id="PTHR46765">
    <property type="entry name" value="P-LOOP CONTAINING NUCLEOSIDE TRIPHOSPHATE HYDROLASES SUPERFAMILY PROTEIN"/>
    <property type="match status" value="1"/>
</dbReference>
<feature type="non-terminal residue" evidence="4">
    <location>
        <position position="169"/>
    </location>
</feature>
<dbReference type="AlphaFoldDB" id="A0A093HIY5"/>
<accession>A0A093HIY5</accession>
<keyword evidence="5" id="KW-1185">Reference proteome</keyword>
<dbReference type="Proteomes" id="UP000053584">
    <property type="component" value="Unassembled WGS sequence"/>
</dbReference>
<evidence type="ECO:0000313" key="5">
    <source>
        <dbReference type="Proteomes" id="UP000053584"/>
    </source>
</evidence>
<evidence type="ECO:0000313" key="4">
    <source>
        <dbReference type="EMBL" id="KFV78947.1"/>
    </source>
</evidence>
<dbReference type="GO" id="GO:0005634">
    <property type="term" value="C:nucleus"/>
    <property type="evidence" value="ECO:0007669"/>
    <property type="project" value="UniProtKB-SubCell"/>
</dbReference>
<evidence type="ECO:0000256" key="2">
    <source>
        <dbReference type="ARBA" id="ARBA00023242"/>
    </source>
</evidence>
<name>A0A093HIY5_STRCA</name>
<comment type="subcellular location">
    <subcellularLocation>
        <location evidence="1">Nucleus</location>
    </subcellularLocation>
</comment>